<evidence type="ECO:0000313" key="3">
    <source>
        <dbReference type="Proteomes" id="UP000323909"/>
    </source>
</evidence>
<dbReference type="EMBL" id="VWXT01000072">
    <property type="protein sequence ID" value="KAA6184455.1"/>
    <property type="molecule type" value="Genomic_DNA"/>
</dbReference>
<reference evidence="2 3" key="1">
    <citation type="submission" date="2019-09" db="EMBL/GenBank/DDBJ databases">
        <title>Genomic sequencing of 4 copper resistant soil isolates.</title>
        <authorList>
            <person name="Havryliuk O."/>
        </authorList>
    </citation>
    <scope>NUCLEOTIDE SEQUENCE [LARGE SCALE GENOMIC DNA]</scope>
    <source>
        <strain evidence="2 3">UKR4</strain>
    </source>
</reference>
<evidence type="ECO:0000256" key="1">
    <source>
        <dbReference type="SAM" id="MobiDB-lite"/>
    </source>
</evidence>
<proteinExistence type="predicted"/>
<gene>
    <name evidence="2" type="ORF">F3K53_05930</name>
</gene>
<sequence length="97" mass="10793">MDFKRPGAQSPGATSLAGGGHVIGRSRLGLLSICFDGGCSYPSMIIMLQGVFKRYGRLVRFGEKLSAQDWLNRVEERGFQVSDQERAAVVTLMWDRR</sequence>
<dbReference type="Proteomes" id="UP000323909">
    <property type="component" value="Unassembled WGS sequence"/>
</dbReference>
<feature type="region of interest" description="Disordered" evidence="1">
    <location>
        <begin position="1"/>
        <end position="20"/>
    </location>
</feature>
<protein>
    <submittedName>
        <fullName evidence="2">Uncharacterized protein</fullName>
    </submittedName>
</protein>
<organism evidence="2 3">
    <name type="scientific">Pseudomonas veronii</name>
    <dbReference type="NCBI Taxonomy" id="76761"/>
    <lineage>
        <taxon>Bacteria</taxon>
        <taxon>Pseudomonadati</taxon>
        <taxon>Pseudomonadota</taxon>
        <taxon>Gammaproteobacteria</taxon>
        <taxon>Pseudomonadales</taxon>
        <taxon>Pseudomonadaceae</taxon>
        <taxon>Pseudomonas</taxon>
    </lineage>
</organism>
<evidence type="ECO:0000313" key="2">
    <source>
        <dbReference type="EMBL" id="KAA6184455.1"/>
    </source>
</evidence>
<accession>A0A5M8FPV0</accession>
<name>A0A5M8FPV0_PSEVE</name>
<dbReference type="AlphaFoldDB" id="A0A5M8FPV0"/>
<comment type="caution">
    <text evidence="2">The sequence shown here is derived from an EMBL/GenBank/DDBJ whole genome shotgun (WGS) entry which is preliminary data.</text>
</comment>